<dbReference type="Pfam" id="PF00294">
    <property type="entry name" value="PfkB"/>
    <property type="match status" value="1"/>
</dbReference>
<dbReference type="EMBL" id="SRSF01000001">
    <property type="protein sequence ID" value="THH41599.1"/>
    <property type="molecule type" value="Genomic_DNA"/>
</dbReference>
<evidence type="ECO:0000256" key="1">
    <source>
        <dbReference type="ARBA" id="ARBA00022679"/>
    </source>
</evidence>
<evidence type="ECO:0000259" key="3">
    <source>
        <dbReference type="Pfam" id="PF00294"/>
    </source>
</evidence>
<dbReference type="AlphaFoldDB" id="A0A4S4NNL9"/>
<keyword evidence="1" id="KW-0808">Transferase</keyword>
<sequence>MFPDFSHLRVLVVGDLMVDRYLYGSVTRISPEAPVPVVRYLKQEDRPGGAANVALNLAALGVRAGVAGAVGEDEGAGVLGCLLRERSVDTSLLQRDADRVTTLKTRVISQSQQLLRVDRETTEDLRQDTADRLLECIGAHLTDNPCDLIILQDYNKGVLTAEVIRRVLEMAANHDILTAVDPKERHFWSYRGVGLFKPNLREIQQQCDFAVRPVLEDLDRAAAQLFQRLECRSVMITLSEHGIYAHDGTRSAIHPTHARRIADVSGAGDTVISVAACGLAAGMSLSDSARLANLAGAQVIALPGVVSVDLPALRAAWESHT</sequence>
<dbReference type="GO" id="GO:0016773">
    <property type="term" value="F:phosphotransferase activity, alcohol group as acceptor"/>
    <property type="evidence" value="ECO:0007669"/>
    <property type="project" value="InterPro"/>
</dbReference>
<dbReference type="RefSeq" id="WP_136456443.1">
    <property type="nucleotide sequence ID" value="NZ_SRSF01000001.1"/>
</dbReference>
<evidence type="ECO:0000256" key="2">
    <source>
        <dbReference type="ARBA" id="ARBA00022777"/>
    </source>
</evidence>
<dbReference type="Proteomes" id="UP000308528">
    <property type="component" value="Unassembled WGS sequence"/>
</dbReference>
<organism evidence="4 5">
    <name type="scientific">Neolewinella litorea</name>
    <dbReference type="NCBI Taxonomy" id="2562452"/>
    <lineage>
        <taxon>Bacteria</taxon>
        <taxon>Pseudomonadati</taxon>
        <taxon>Bacteroidota</taxon>
        <taxon>Saprospiria</taxon>
        <taxon>Saprospirales</taxon>
        <taxon>Lewinellaceae</taxon>
        <taxon>Neolewinella</taxon>
    </lineage>
</organism>
<keyword evidence="2 4" id="KW-0418">Kinase</keyword>
<feature type="domain" description="Carbohydrate kinase PfkB" evidence="3">
    <location>
        <begin position="9"/>
        <end position="307"/>
    </location>
</feature>
<evidence type="ECO:0000313" key="5">
    <source>
        <dbReference type="Proteomes" id="UP000308528"/>
    </source>
</evidence>
<dbReference type="PANTHER" id="PTHR46969">
    <property type="entry name" value="BIFUNCTIONAL PROTEIN HLDE"/>
    <property type="match status" value="1"/>
</dbReference>
<dbReference type="InterPro" id="IPR029056">
    <property type="entry name" value="Ribokinase-like"/>
</dbReference>
<dbReference type="Gene3D" id="3.40.1190.20">
    <property type="match status" value="1"/>
</dbReference>
<dbReference type="SUPFAM" id="SSF53613">
    <property type="entry name" value="Ribokinase-like"/>
    <property type="match status" value="1"/>
</dbReference>
<keyword evidence="5" id="KW-1185">Reference proteome</keyword>
<accession>A0A4S4NNL9</accession>
<protein>
    <submittedName>
        <fullName evidence="4">Carbohydrate kinase</fullName>
    </submittedName>
</protein>
<dbReference type="InterPro" id="IPR002173">
    <property type="entry name" value="Carboh/pur_kinase_PfkB_CS"/>
</dbReference>
<gene>
    <name evidence="4" type="ORF">E4021_03110</name>
</gene>
<proteinExistence type="predicted"/>
<dbReference type="GO" id="GO:0005829">
    <property type="term" value="C:cytosol"/>
    <property type="evidence" value="ECO:0007669"/>
    <property type="project" value="TreeGrafter"/>
</dbReference>
<dbReference type="GO" id="GO:0033786">
    <property type="term" value="F:heptose-1-phosphate adenylyltransferase activity"/>
    <property type="evidence" value="ECO:0007669"/>
    <property type="project" value="TreeGrafter"/>
</dbReference>
<dbReference type="PROSITE" id="PS00583">
    <property type="entry name" value="PFKB_KINASES_1"/>
    <property type="match status" value="1"/>
</dbReference>
<reference evidence="4 5" key="1">
    <citation type="submission" date="2019-04" db="EMBL/GenBank/DDBJ databases">
        <title>Lewinella litorea sp. nov., isolated from a marine sand.</title>
        <authorList>
            <person name="Yoon J.-H."/>
        </authorList>
    </citation>
    <scope>NUCLEOTIDE SEQUENCE [LARGE SCALE GENOMIC DNA]</scope>
    <source>
        <strain evidence="4 5">HSMS-39</strain>
    </source>
</reference>
<dbReference type="PANTHER" id="PTHR46969:SF1">
    <property type="entry name" value="BIFUNCTIONAL PROTEIN HLDE"/>
    <property type="match status" value="1"/>
</dbReference>
<dbReference type="InterPro" id="IPR011611">
    <property type="entry name" value="PfkB_dom"/>
</dbReference>
<dbReference type="InterPro" id="IPR011913">
    <property type="entry name" value="RfaE_dom_I"/>
</dbReference>
<dbReference type="CDD" id="cd01172">
    <property type="entry name" value="RfaE_like"/>
    <property type="match status" value="1"/>
</dbReference>
<dbReference type="OrthoDB" id="9802794at2"/>
<dbReference type="GO" id="GO:0033785">
    <property type="term" value="F:heptose 7-phosphate kinase activity"/>
    <property type="evidence" value="ECO:0007669"/>
    <property type="project" value="TreeGrafter"/>
</dbReference>
<evidence type="ECO:0000313" key="4">
    <source>
        <dbReference type="EMBL" id="THH41599.1"/>
    </source>
</evidence>
<name>A0A4S4NNL9_9BACT</name>
<comment type="caution">
    <text evidence="4">The sequence shown here is derived from an EMBL/GenBank/DDBJ whole genome shotgun (WGS) entry which is preliminary data.</text>
</comment>